<dbReference type="EMBL" id="MT145061">
    <property type="protein sequence ID" value="QJI03139.1"/>
    <property type="molecule type" value="Genomic_DNA"/>
</dbReference>
<dbReference type="EMBL" id="MT143591">
    <property type="protein sequence ID" value="QJA98578.1"/>
    <property type="molecule type" value="Genomic_DNA"/>
</dbReference>
<evidence type="ECO:0000313" key="2">
    <source>
        <dbReference type="EMBL" id="QJI03139.1"/>
    </source>
</evidence>
<sequence length="199" mass="22923">MRIRKPFDTLKLDDPVPTEEDRLGTYDEFVTAMQSDGWRFLDNKTPHIITNKDTKMVSTHPIIAGGYGPFLELKCPPDHILTINGANQKPLLRHYLSIRCRDDTNYELPGGTRFSIMYLDNTGRPRENLWVSYDEISQTRGSRFKQDGERYYLKEIGIRLSGGEKLAFYVYESDIDIFKTDILLSCDIFVKDEAGGRAE</sequence>
<gene>
    <name evidence="1" type="ORF">MM171A01700_0013</name>
    <name evidence="2" type="ORF">TM448B04118_0008</name>
</gene>
<protein>
    <submittedName>
        <fullName evidence="1">Uncharacterized protein</fullName>
    </submittedName>
</protein>
<name>A0A6M3M161_9ZZZZ</name>
<dbReference type="AlphaFoldDB" id="A0A6M3M161"/>
<evidence type="ECO:0000313" key="1">
    <source>
        <dbReference type="EMBL" id="QJA98578.1"/>
    </source>
</evidence>
<accession>A0A6M3M161</accession>
<proteinExistence type="predicted"/>
<organism evidence="1">
    <name type="scientific">viral metagenome</name>
    <dbReference type="NCBI Taxonomy" id="1070528"/>
    <lineage>
        <taxon>unclassified sequences</taxon>
        <taxon>metagenomes</taxon>
        <taxon>organismal metagenomes</taxon>
    </lineage>
</organism>
<reference evidence="1" key="1">
    <citation type="submission" date="2020-03" db="EMBL/GenBank/DDBJ databases">
        <title>The deep terrestrial virosphere.</title>
        <authorList>
            <person name="Holmfeldt K."/>
            <person name="Nilsson E."/>
            <person name="Simone D."/>
            <person name="Lopez-Fernandez M."/>
            <person name="Wu X."/>
            <person name="de Brujin I."/>
            <person name="Lundin D."/>
            <person name="Andersson A."/>
            <person name="Bertilsson S."/>
            <person name="Dopson M."/>
        </authorList>
    </citation>
    <scope>NUCLEOTIDE SEQUENCE</scope>
    <source>
        <strain evidence="1">MM171A01700</strain>
        <strain evidence="2">TM448B04118</strain>
    </source>
</reference>